<dbReference type="SUPFAM" id="SSF50978">
    <property type="entry name" value="WD40 repeat-like"/>
    <property type="match status" value="1"/>
</dbReference>
<dbReference type="AlphaFoldDB" id="A0A915JIU2"/>
<keyword evidence="3" id="KW-1185">Reference proteome</keyword>
<keyword evidence="2" id="KW-0677">Repeat</keyword>
<reference evidence="4" key="1">
    <citation type="submission" date="2022-11" db="UniProtKB">
        <authorList>
            <consortium name="WormBaseParasite"/>
        </authorList>
    </citation>
    <scope>IDENTIFICATION</scope>
</reference>
<dbReference type="InterPro" id="IPR036322">
    <property type="entry name" value="WD40_repeat_dom_sf"/>
</dbReference>
<evidence type="ECO:0000256" key="1">
    <source>
        <dbReference type="ARBA" id="ARBA00022574"/>
    </source>
</evidence>
<evidence type="ECO:0000256" key="2">
    <source>
        <dbReference type="ARBA" id="ARBA00022737"/>
    </source>
</evidence>
<organism evidence="3 4">
    <name type="scientific">Romanomermis culicivorax</name>
    <name type="common">Nematode worm</name>
    <dbReference type="NCBI Taxonomy" id="13658"/>
    <lineage>
        <taxon>Eukaryota</taxon>
        <taxon>Metazoa</taxon>
        <taxon>Ecdysozoa</taxon>
        <taxon>Nematoda</taxon>
        <taxon>Enoplea</taxon>
        <taxon>Dorylaimia</taxon>
        <taxon>Mermithida</taxon>
        <taxon>Mermithoidea</taxon>
        <taxon>Mermithidae</taxon>
        <taxon>Romanomermis</taxon>
    </lineage>
</organism>
<sequence length="46" mass="5304">MEELTEVITSAEFHPICCNLFAYTSSKGTIRLCDMRQRALCDQYSK</sequence>
<dbReference type="WBParaSite" id="nRc.2.0.1.t26074-RA">
    <property type="protein sequence ID" value="nRc.2.0.1.t26074-RA"/>
    <property type="gene ID" value="nRc.2.0.1.g26074"/>
</dbReference>
<protein>
    <submittedName>
        <fullName evidence="4">Uncharacterized protein</fullName>
    </submittedName>
</protein>
<evidence type="ECO:0000313" key="3">
    <source>
        <dbReference type="Proteomes" id="UP000887565"/>
    </source>
</evidence>
<dbReference type="GO" id="GO:0019888">
    <property type="term" value="F:protein phosphatase regulator activity"/>
    <property type="evidence" value="ECO:0007669"/>
    <property type="project" value="InterPro"/>
</dbReference>
<proteinExistence type="predicted"/>
<dbReference type="GO" id="GO:0000159">
    <property type="term" value="C:protein phosphatase type 2A complex"/>
    <property type="evidence" value="ECO:0007669"/>
    <property type="project" value="InterPro"/>
</dbReference>
<keyword evidence="1" id="KW-0853">WD repeat</keyword>
<name>A0A915JIU2_ROMCU</name>
<dbReference type="PRINTS" id="PR00600">
    <property type="entry name" value="PP2APR55"/>
</dbReference>
<dbReference type="PANTHER" id="PTHR11871">
    <property type="entry name" value="PROTEIN PHOSPHATASE PP2A REGULATORY SUBUNIT B"/>
    <property type="match status" value="1"/>
</dbReference>
<evidence type="ECO:0000313" key="4">
    <source>
        <dbReference type="WBParaSite" id="nRc.2.0.1.t26074-RA"/>
    </source>
</evidence>
<dbReference type="Proteomes" id="UP000887565">
    <property type="component" value="Unplaced"/>
</dbReference>
<accession>A0A915JIU2</accession>
<dbReference type="InterPro" id="IPR000009">
    <property type="entry name" value="PP2A_PR55"/>
</dbReference>